<name>A0AA36BUC4_OCTVU</name>
<accession>A0AA36BUC4</accession>
<gene>
    <name evidence="7" type="ORF">OCTVUL_1B008255</name>
</gene>
<dbReference type="AlphaFoldDB" id="A0AA36BUC4"/>
<dbReference type="Proteomes" id="UP001162480">
    <property type="component" value="Chromosome 24"/>
</dbReference>
<evidence type="ECO:0000313" key="7">
    <source>
        <dbReference type="EMBL" id="CAI9739907.1"/>
    </source>
</evidence>
<evidence type="ECO:0000256" key="1">
    <source>
        <dbReference type="ARBA" id="ARBA00004141"/>
    </source>
</evidence>
<reference evidence="7" key="1">
    <citation type="submission" date="2023-08" db="EMBL/GenBank/DDBJ databases">
        <authorList>
            <person name="Alioto T."/>
            <person name="Alioto T."/>
            <person name="Gomez Garrido J."/>
        </authorList>
    </citation>
    <scope>NUCLEOTIDE SEQUENCE</scope>
</reference>
<dbReference type="PANTHER" id="PTHR11662">
    <property type="entry name" value="SOLUTE CARRIER FAMILY 17"/>
    <property type="match status" value="1"/>
</dbReference>
<dbReference type="Gene3D" id="1.20.1250.20">
    <property type="entry name" value="MFS general substrate transporter like domains"/>
    <property type="match status" value="1"/>
</dbReference>
<dbReference type="InterPro" id="IPR020846">
    <property type="entry name" value="MFS_dom"/>
</dbReference>
<dbReference type="PANTHER" id="PTHR11662:SF399">
    <property type="entry name" value="FI19708P1-RELATED"/>
    <property type="match status" value="1"/>
</dbReference>
<dbReference type="Pfam" id="PF07690">
    <property type="entry name" value="MFS_1"/>
    <property type="match status" value="1"/>
</dbReference>
<keyword evidence="4" id="KW-0472">Membrane</keyword>
<dbReference type="GO" id="GO:0022857">
    <property type="term" value="F:transmembrane transporter activity"/>
    <property type="evidence" value="ECO:0007669"/>
    <property type="project" value="InterPro"/>
</dbReference>
<feature type="domain" description="Major facilitator superfamily (MFS) profile" evidence="6">
    <location>
        <begin position="1"/>
        <end position="174"/>
    </location>
</feature>
<protein>
    <submittedName>
        <fullName evidence="7">Uncharacterized transporter slc-17.2-like sialin-like</fullName>
    </submittedName>
</protein>
<evidence type="ECO:0000256" key="5">
    <source>
        <dbReference type="SAM" id="MobiDB-lite"/>
    </source>
</evidence>
<proteinExistence type="predicted"/>
<dbReference type="InterPro" id="IPR011701">
    <property type="entry name" value="MFS"/>
</dbReference>
<evidence type="ECO:0000256" key="2">
    <source>
        <dbReference type="ARBA" id="ARBA00022692"/>
    </source>
</evidence>
<keyword evidence="2" id="KW-0812">Transmembrane</keyword>
<keyword evidence="8" id="KW-1185">Reference proteome</keyword>
<evidence type="ECO:0000256" key="4">
    <source>
        <dbReference type="ARBA" id="ARBA00023136"/>
    </source>
</evidence>
<evidence type="ECO:0000259" key="6">
    <source>
        <dbReference type="PROSITE" id="PS50850"/>
    </source>
</evidence>
<evidence type="ECO:0000256" key="3">
    <source>
        <dbReference type="ARBA" id="ARBA00022989"/>
    </source>
</evidence>
<dbReference type="PROSITE" id="PS50850">
    <property type="entry name" value="MFS"/>
    <property type="match status" value="1"/>
</dbReference>
<feature type="region of interest" description="Disordered" evidence="5">
    <location>
        <begin position="20"/>
        <end position="40"/>
    </location>
</feature>
<sequence length="174" mass="19070">MRVDLSMAFVCMLKTPNRTANDANSTQSTQQCSGLDTHNQSSHETYNGEITWSNTLQANVLAGYYYGYILTNILGGILADKYGAKNILGFSLVSASALTLLYPSLSRISGYFTLVLRILTGLVSGPMFPTVQSLFGRWAPPLESSTLIGLVCSGQLIVRKINIGRWTETENEIY</sequence>
<dbReference type="InterPro" id="IPR036259">
    <property type="entry name" value="MFS_trans_sf"/>
</dbReference>
<dbReference type="SUPFAM" id="SSF103473">
    <property type="entry name" value="MFS general substrate transporter"/>
    <property type="match status" value="1"/>
</dbReference>
<dbReference type="GO" id="GO:0006820">
    <property type="term" value="P:monoatomic anion transport"/>
    <property type="evidence" value="ECO:0007669"/>
    <property type="project" value="TreeGrafter"/>
</dbReference>
<organism evidence="7 8">
    <name type="scientific">Octopus vulgaris</name>
    <name type="common">Common octopus</name>
    <dbReference type="NCBI Taxonomy" id="6645"/>
    <lineage>
        <taxon>Eukaryota</taxon>
        <taxon>Metazoa</taxon>
        <taxon>Spiralia</taxon>
        <taxon>Lophotrochozoa</taxon>
        <taxon>Mollusca</taxon>
        <taxon>Cephalopoda</taxon>
        <taxon>Coleoidea</taxon>
        <taxon>Octopodiformes</taxon>
        <taxon>Octopoda</taxon>
        <taxon>Incirrata</taxon>
        <taxon>Octopodidae</taxon>
        <taxon>Octopus</taxon>
    </lineage>
</organism>
<dbReference type="GO" id="GO:0016020">
    <property type="term" value="C:membrane"/>
    <property type="evidence" value="ECO:0007669"/>
    <property type="project" value="UniProtKB-SubCell"/>
</dbReference>
<dbReference type="InterPro" id="IPR050382">
    <property type="entry name" value="MFS_Na/Anion_cotransporter"/>
</dbReference>
<dbReference type="EMBL" id="OX597837">
    <property type="protein sequence ID" value="CAI9739907.1"/>
    <property type="molecule type" value="Genomic_DNA"/>
</dbReference>
<evidence type="ECO:0000313" key="8">
    <source>
        <dbReference type="Proteomes" id="UP001162480"/>
    </source>
</evidence>
<comment type="subcellular location">
    <subcellularLocation>
        <location evidence="1">Membrane</location>
        <topology evidence="1">Multi-pass membrane protein</topology>
    </subcellularLocation>
</comment>
<keyword evidence="3" id="KW-1133">Transmembrane helix</keyword>